<reference evidence="1 2" key="1">
    <citation type="submission" date="2019-12" db="EMBL/GenBank/DDBJ databases">
        <title>Paraburkholderia acidiphila 7Q-K02 sp. nov and Paraburkholderia acidisoli DHF22 sp. nov., two strains isolated from forest soil.</title>
        <authorList>
            <person name="Gao Z."/>
            <person name="Qiu L."/>
        </authorList>
    </citation>
    <scope>NUCLEOTIDE SEQUENCE [LARGE SCALE GENOMIC DNA]</scope>
    <source>
        <strain evidence="1 2">7Q-K02</strain>
    </source>
</reference>
<dbReference type="Proteomes" id="UP000434209">
    <property type="component" value="Chromosome 4"/>
</dbReference>
<protein>
    <submittedName>
        <fullName evidence="1">Uncharacterized protein</fullName>
    </submittedName>
</protein>
<name>A0A7Z2GD31_9BURK</name>
<dbReference type="KEGG" id="pacp:FAZ97_31350"/>
<gene>
    <name evidence="1" type="ORF">FAZ97_31350</name>
</gene>
<keyword evidence="2" id="KW-1185">Reference proteome</keyword>
<dbReference type="EMBL" id="CP046912">
    <property type="protein sequence ID" value="QGZ59491.1"/>
    <property type="molecule type" value="Genomic_DNA"/>
</dbReference>
<sequence length="48" mass="5091">MFSSSGLGGGLMHRIQAAGTIDVQSHTRVFHFGADSKAKSYPPMIIAN</sequence>
<accession>A0A7Z2GD31</accession>
<proteinExistence type="predicted"/>
<evidence type="ECO:0000313" key="2">
    <source>
        <dbReference type="Proteomes" id="UP000434209"/>
    </source>
</evidence>
<dbReference type="RefSeq" id="WP_158762673.1">
    <property type="nucleotide sequence ID" value="NZ_CP046912.1"/>
</dbReference>
<organism evidence="1 2">
    <name type="scientific">Paraburkholderia acidiphila</name>
    <dbReference type="NCBI Taxonomy" id="2571747"/>
    <lineage>
        <taxon>Bacteria</taxon>
        <taxon>Pseudomonadati</taxon>
        <taxon>Pseudomonadota</taxon>
        <taxon>Betaproteobacteria</taxon>
        <taxon>Burkholderiales</taxon>
        <taxon>Burkholderiaceae</taxon>
        <taxon>Paraburkholderia</taxon>
    </lineage>
</organism>
<dbReference type="AlphaFoldDB" id="A0A7Z2GD31"/>
<evidence type="ECO:0000313" key="1">
    <source>
        <dbReference type="EMBL" id="QGZ59491.1"/>
    </source>
</evidence>